<keyword evidence="3 7" id="KW-0889">Transcription antitermination</keyword>
<evidence type="ECO:0000256" key="3">
    <source>
        <dbReference type="ARBA" id="ARBA00022814"/>
    </source>
</evidence>
<dbReference type="FunFam" id="3.30.300.20:FF:000002">
    <property type="entry name" value="Transcription termination/antitermination protein NusA"/>
    <property type="match status" value="1"/>
</dbReference>
<dbReference type="SUPFAM" id="SSF69705">
    <property type="entry name" value="Transcription factor NusA, N-terminal domain"/>
    <property type="match status" value="1"/>
</dbReference>
<name>A0A134ABJ5_9FIRM</name>
<dbReference type="PANTHER" id="PTHR22648">
    <property type="entry name" value="TRANSCRIPTION TERMINATION FACTOR NUSA"/>
    <property type="match status" value="1"/>
</dbReference>
<dbReference type="OrthoDB" id="9807233at2"/>
<dbReference type="InterPro" id="IPR036555">
    <property type="entry name" value="NusA_N_sf"/>
</dbReference>
<dbReference type="SMART" id="SM00316">
    <property type="entry name" value="S1"/>
    <property type="match status" value="1"/>
</dbReference>
<comment type="similarity">
    <text evidence="7">Belongs to the NusA family.</text>
</comment>
<dbReference type="GO" id="GO:0031564">
    <property type="term" value="P:transcription antitermination"/>
    <property type="evidence" value="ECO:0007669"/>
    <property type="project" value="UniProtKB-UniRule"/>
</dbReference>
<dbReference type="GO" id="GO:0003723">
    <property type="term" value="F:RNA binding"/>
    <property type="evidence" value="ECO:0007669"/>
    <property type="project" value="UniProtKB-UniRule"/>
</dbReference>
<evidence type="ECO:0000256" key="1">
    <source>
        <dbReference type="ARBA" id="ARBA00022472"/>
    </source>
</evidence>
<dbReference type="AlphaFoldDB" id="A0A134ABJ5"/>
<feature type="domain" description="S1 motif" evidence="9">
    <location>
        <begin position="135"/>
        <end position="199"/>
    </location>
</feature>
<evidence type="ECO:0000256" key="6">
    <source>
        <dbReference type="ARBA" id="ARBA00023163"/>
    </source>
</evidence>
<dbReference type="PROSITE" id="PS50126">
    <property type="entry name" value="S1"/>
    <property type="match status" value="1"/>
</dbReference>
<dbReference type="InterPro" id="IPR025249">
    <property type="entry name" value="TF_NusA_KH_1st"/>
</dbReference>
<evidence type="ECO:0000256" key="8">
    <source>
        <dbReference type="SAM" id="MobiDB-lite"/>
    </source>
</evidence>
<dbReference type="Pfam" id="PF26594">
    <property type="entry name" value="KH_NusA_2nd"/>
    <property type="match status" value="1"/>
</dbReference>
<dbReference type="InterPro" id="IPR015946">
    <property type="entry name" value="KH_dom-like_a/b"/>
</dbReference>
<dbReference type="Pfam" id="PF00575">
    <property type="entry name" value="S1"/>
    <property type="match status" value="1"/>
</dbReference>
<comment type="subcellular location">
    <subcellularLocation>
        <location evidence="7">Cytoplasm</location>
    </subcellularLocation>
</comment>
<feature type="compositionally biased region" description="Acidic residues" evidence="8">
    <location>
        <begin position="411"/>
        <end position="428"/>
    </location>
</feature>
<organism evidence="10 11">
    <name type="scientific">Aedoeadaptatus coxii</name>
    <dbReference type="NCBI Taxonomy" id="755172"/>
    <lineage>
        <taxon>Bacteria</taxon>
        <taxon>Bacillati</taxon>
        <taxon>Bacillota</taxon>
        <taxon>Tissierellia</taxon>
        <taxon>Tissierellales</taxon>
        <taxon>Peptoniphilaceae</taxon>
        <taxon>Aedoeadaptatus</taxon>
    </lineage>
</organism>
<dbReference type="Gene3D" id="3.30.300.20">
    <property type="match status" value="2"/>
</dbReference>
<dbReference type="EMBL" id="LSDG01000045">
    <property type="protein sequence ID" value="KXB65083.1"/>
    <property type="molecule type" value="Genomic_DNA"/>
</dbReference>
<feature type="region of interest" description="Disordered" evidence="8">
    <location>
        <begin position="407"/>
        <end position="428"/>
    </location>
</feature>
<dbReference type="STRING" id="755172.HMPREF1863_01591"/>
<dbReference type="GO" id="GO:0005829">
    <property type="term" value="C:cytosol"/>
    <property type="evidence" value="ECO:0007669"/>
    <property type="project" value="TreeGrafter"/>
</dbReference>
<evidence type="ECO:0000313" key="10">
    <source>
        <dbReference type="EMBL" id="KXB65083.1"/>
    </source>
</evidence>
<proteinExistence type="inferred from homology"/>
<sequence>MNQEFILALKQLESEKGIREDVILEALETALISSYKKNYGTSQTVDVTIDRDTGEISVSAEKTVVGEVMDDQMEISLEDAKKINSRLEIGDIYYEAINPEKFGRIAAQTARQVVIQRIKDAEREVIYDDYADRENEIITCDVQRVSKGNVFVDLGKTEAILPVSEQTPGESYSQGDRYKMLILEVNRQPKGPQIVLSRSHPNLVRRLFELEVPEIHDGVVEIYSVAREAGSRTKLAVFSKDEEVDPLGACVGFKGSRVKTIVDELHDEKIDIVIYEKDIATFIGNALSPSKVVEVFINHREKAAMVVVPDYQLSLAIGKEGQNARLAAKLTNWKIDIKSETQFSEYLDELGQTMEEFRDEFENTSVQDEETADEETPVEKEFKEYDNFASIGGLTGMDLNNLFVDASSETSGDEMELSEDLEEEISDN</sequence>
<dbReference type="FunFam" id="3.30.300.20:FF:000005">
    <property type="entry name" value="Transcription termination/antitermination protein NusA"/>
    <property type="match status" value="1"/>
</dbReference>
<evidence type="ECO:0000256" key="2">
    <source>
        <dbReference type="ARBA" id="ARBA00022490"/>
    </source>
</evidence>
<evidence type="ECO:0000256" key="4">
    <source>
        <dbReference type="ARBA" id="ARBA00022884"/>
    </source>
</evidence>
<comment type="function">
    <text evidence="7">Participates in both transcription termination and antitermination.</text>
</comment>
<gene>
    <name evidence="7" type="primary">nusA</name>
    <name evidence="10" type="ORF">HMPREF1863_01591</name>
</gene>
<keyword evidence="6 7" id="KW-0804">Transcription</keyword>
<keyword evidence="2 7" id="KW-0963">Cytoplasm</keyword>
<accession>A0A134ABJ5</accession>
<dbReference type="CDD" id="cd02134">
    <property type="entry name" value="KH-II_NusA_rpt1"/>
    <property type="match status" value="1"/>
</dbReference>
<dbReference type="GO" id="GO:0006353">
    <property type="term" value="P:DNA-templated transcription termination"/>
    <property type="evidence" value="ECO:0007669"/>
    <property type="project" value="UniProtKB-UniRule"/>
</dbReference>
<dbReference type="Pfam" id="PF13184">
    <property type="entry name" value="KH_NusA_1st"/>
    <property type="match status" value="1"/>
</dbReference>
<dbReference type="HAMAP" id="MF_00945_B">
    <property type="entry name" value="NusA_B"/>
    <property type="match status" value="1"/>
</dbReference>
<dbReference type="RefSeq" id="WP_068369323.1">
    <property type="nucleotide sequence ID" value="NZ_CALTYF010000004.1"/>
</dbReference>
<evidence type="ECO:0000256" key="7">
    <source>
        <dbReference type="HAMAP-Rule" id="MF_00945"/>
    </source>
</evidence>
<comment type="subunit">
    <text evidence="7">Monomer. Binds directly to the core enzyme of the DNA-dependent RNA polymerase and to nascent RNA.</text>
</comment>
<dbReference type="InterPro" id="IPR003029">
    <property type="entry name" value="S1_domain"/>
</dbReference>
<evidence type="ECO:0000313" key="11">
    <source>
        <dbReference type="Proteomes" id="UP000070442"/>
    </source>
</evidence>
<dbReference type="InterPro" id="IPR010213">
    <property type="entry name" value="TF_NusA"/>
</dbReference>
<evidence type="ECO:0000256" key="5">
    <source>
        <dbReference type="ARBA" id="ARBA00023015"/>
    </source>
</evidence>
<keyword evidence="4 7" id="KW-0694">RNA-binding</keyword>
<dbReference type="CDD" id="cd04455">
    <property type="entry name" value="S1_NusA"/>
    <property type="match status" value="1"/>
</dbReference>
<dbReference type="Gene3D" id="3.30.1480.10">
    <property type="entry name" value="NusA, N-terminal domain"/>
    <property type="match status" value="1"/>
</dbReference>
<keyword evidence="1 7" id="KW-0806">Transcription termination</keyword>
<dbReference type="InterPro" id="IPR058582">
    <property type="entry name" value="KH_NusA_2nd"/>
</dbReference>
<dbReference type="GO" id="GO:0003700">
    <property type="term" value="F:DNA-binding transcription factor activity"/>
    <property type="evidence" value="ECO:0007669"/>
    <property type="project" value="InterPro"/>
</dbReference>
<dbReference type="Gene3D" id="2.40.50.140">
    <property type="entry name" value="Nucleic acid-binding proteins"/>
    <property type="match status" value="1"/>
</dbReference>
<keyword evidence="5 7" id="KW-0805">Transcription regulation</keyword>
<dbReference type="SUPFAM" id="SSF54814">
    <property type="entry name" value="Prokaryotic type KH domain (KH-domain type II)"/>
    <property type="match status" value="2"/>
</dbReference>
<keyword evidence="11" id="KW-1185">Reference proteome</keyword>
<protein>
    <recommendedName>
        <fullName evidence="7">Transcription termination/antitermination protein NusA</fullName>
    </recommendedName>
</protein>
<reference evidence="11" key="1">
    <citation type="submission" date="2016-01" db="EMBL/GenBank/DDBJ databases">
        <authorList>
            <person name="Mitreva M."/>
            <person name="Pepin K.H."/>
            <person name="Mihindukulasuriya K.A."/>
            <person name="Fulton R."/>
            <person name="Fronick C."/>
            <person name="O'Laughlin M."/>
            <person name="Miner T."/>
            <person name="Herter B."/>
            <person name="Rosa B.A."/>
            <person name="Cordes M."/>
            <person name="Tomlinson C."/>
            <person name="Wollam A."/>
            <person name="Palsikar V.B."/>
            <person name="Mardis E.R."/>
            <person name="Wilson R.K."/>
        </authorList>
    </citation>
    <scope>NUCLEOTIDE SEQUENCE [LARGE SCALE GENOMIC DNA]</scope>
    <source>
        <strain evidence="11">DNF00729</strain>
    </source>
</reference>
<dbReference type="InterPro" id="IPR030842">
    <property type="entry name" value="TF_NusA_bacterial"/>
</dbReference>
<evidence type="ECO:0000259" key="9">
    <source>
        <dbReference type="PROSITE" id="PS50126"/>
    </source>
</evidence>
<dbReference type="Proteomes" id="UP000070442">
    <property type="component" value="Unassembled WGS sequence"/>
</dbReference>
<dbReference type="SUPFAM" id="SSF50249">
    <property type="entry name" value="Nucleic acid-binding proteins"/>
    <property type="match status" value="1"/>
</dbReference>
<dbReference type="PANTHER" id="PTHR22648:SF0">
    <property type="entry name" value="TRANSCRIPTION TERMINATION_ANTITERMINATION PROTEIN NUSA"/>
    <property type="match status" value="1"/>
</dbReference>
<dbReference type="Pfam" id="PF08529">
    <property type="entry name" value="NusA_N"/>
    <property type="match status" value="1"/>
</dbReference>
<dbReference type="PATRIC" id="fig|755172.3.peg.1551"/>
<dbReference type="InterPro" id="IPR013735">
    <property type="entry name" value="TF_NusA_N"/>
</dbReference>
<comment type="caution">
    <text evidence="10">The sequence shown here is derived from an EMBL/GenBank/DDBJ whole genome shotgun (WGS) entry which is preliminary data.</text>
</comment>
<dbReference type="InterPro" id="IPR012340">
    <property type="entry name" value="NA-bd_OB-fold"/>
</dbReference>
<dbReference type="CDD" id="cd22529">
    <property type="entry name" value="KH-II_NusA_rpt2"/>
    <property type="match status" value="1"/>
</dbReference>
<dbReference type="NCBIfam" id="TIGR01953">
    <property type="entry name" value="NusA"/>
    <property type="match status" value="1"/>
</dbReference>
<dbReference type="FunFam" id="3.30.1480.10:FF:000002">
    <property type="entry name" value="Transcription termination/antitermination protein NusA"/>
    <property type="match status" value="1"/>
</dbReference>
<dbReference type="InterPro" id="IPR009019">
    <property type="entry name" value="KH_sf_prok-type"/>
</dbReference>